<name>A0AA94FEJ7_9BACT</name>
<gene>
    <name evidence="2" type="ORF">CP963_07960</name>
</gene>
<organism evidence="2 3">
    <name type="scientific">Arcobacter cloacae</name>
    <dbReference type="NCBI Taxonomy" id="1054034"/>
    <lineage>
        <taxon>Bacteria</taxon>
        <taxon>Pseudomonadati</taxon>
        <taxon>Campylobacterota</taxon>
        <taxon>Epsilonproteobacteria</taxon>
        <taxon>Campylobacterales</taxon>
        <taxon>Arcobacteraceae</taxon>
        <taxon>Arcobacter</taxon>
    </lineage>
</organism>
<keyword evidence="3" id="KW-1185">Reference proteome</keyword>
<dbReference type="EMBL" id="NXII01000009">
    <property type="protein sequence ID" value="RXI40702.1"/>
    <property type="molecule type" value="Genomic_DNA"/>
</dbReference>
<dbReference type="InterPro" id="IPR025248">
    <property type="entry name" value="DUF4007"/>
</dbReference>
<comment type="caution">
    <text evidence="2">The sequence shown here is derived from an EMBL/GenBank/DDBJ whole genome shotgun (WGS) entry which is preliminary data.</text>
</comment>
<protein>
    <recommendedName>
        <fullName evidence="1">DUF4007 domain-containing protein</fullName>
    </recommendedName>
</protein>
<feature type="domain" description="DUF4007" evidence="1">
    <location>
        <begin position="21"/>
        <end position="285"/>
    </location>
</feature>
<evidence type="ECO:0000259" key="1">
    <source>
        <dbReference type="Pfam" id="PF13182"/>
    </source>
</evidence>
<dbReference type="Proteomes" id="UP000290378">
    <property type="component" value="Unassembled WGS sequence"/>
</dbReference>
<evidence type="ECO:0000313" key="3">
    <source>
        <dbReference type="Proteomes" id="UP000290378"/>
    </source>
</evidence>
<dbReference type="Pfam" id="PF13182">
    <property type="entry name" value="DUF4007"/>
    <property type="match status" value="1"/>
</dbReference>
<proteinExistence type="predicted"/>
<accession>A0AA94FEJ7</accession>
<sequence length="296" mass="34451">MLYESKIIKVQIKVSKIKTSFSGHDKFDCKIDWIVKGLKEFKNDSLLFSSSNIENSISKLGLGINMIKSLSHWFKVLGLVNEDKLSMLGELILEKDPYLENSDILWLFHWNLVKNKEKTTLYYLFFNYIYQYRFSKENISIEVVNWLDKNEIKLSSNTINSDIDVFLKMYSNSEGDEINFSLLSDLNILTKLKNSYNLNINSTAPISDDVFLYVLNDYINIFKLKENDSLSINDIQRGELSIQKTFCMSENKLFSKINQLHNLTNGKLSYSEAAGIRQIYITEILDNYTLLKNILK</sequence>
<dbReference type="AlphaFoldDB" id="A0AA94FEJ7"/>
<evidence type="ECO:0000313" key="2">
    <source>
        <dbReference type="EMBL" id="RXI40702.1"/>
    </source>
</evidence>
<reference evidence="2 3" key="1">
    <citation type="submission" date="2017-09" db="EMBL/GenBank/DDBJ databases">
        <title>Genomics of the genus Arcobacter.</title>
        <authorList>
            <person name="Perez-Cataluna A."/>
            <person name="Figueras M.J."/>
            <person name="Salas-Masso N."/>
        </authorList>
    </citation>
    <scope>NUCLEOTIDE SEQUENCE [LARGE SCALE GENOMIC DNA]</scope>
    <source>
        <strain evidence="2 3">CECT 7834</strain>
    </source>
</reference>